<dbReference type="SUPFAM" id="SSF52172">
    <property type="entry name" value="CheY-like"/>
    <property type="match status" value="1"/>
</dbReference>
<accession>A0A1Y1HPX0</accession>
<organism evidence="11 12">
    <name type="scientific">Klebsormidium nitens</name>
    <name type="common">Green alga</name>
    <name type="synonym">Ulothrix nitens</name>
    <dbReference type="NCBI Taxonomy" id="105231"/>
    <lineage>
        <taxon>Eukaryota</taxon>
        <taxon>Viridiplantae</taxon>
        <taxon>Streptophyta</taxon>
        <taxon>Klebsormidiophyceae</taxon>
        <taxon>Klebsormidiales</taxon>
        <taxon>Klebsormidiaceae</taxon>
        <taxon>Klebsormidium</taxon>
    </lineage>
</organism>
<evidence type="ECO:0000259" key="10">
    <source>
        <dbReference type="PROSITE" id="PS51017"/>
    </source>
</evidence>
<evidence type="ECO:0000256" key="3">
    <source>
        <dbReference type="ARBA" id="ARBA00023012"/>
    </source>
</evidence>
<evidence type="ECO:0000313" key="12">
    <source>
        <dbReference type="Proteomes" id="UP000054558"/>
    </source>
</evidence>
<dbReference type="PROSITE" id="PS51017">
    <property type="entry name" value="CCT"/>
    <property type="match status" value="1"/>
</dbReference>
<comment type="subcellular location">
    <subcellularLocation>
        <location evidence="1 7">Nucleus</location>
    </subcellularLocation>
</comment>
<sequence>MDDKRFHDVTTFHRSSVHILLADRDLQTRKEVFELLRRCSYKVTAVESAKHVLEVLRAGGPAVDVILSEVEFPHGKGLKLLKHIMREEKLKQIPVVMMSQRDEMALVVKSLRLGAADYLVKPLRTNELLNLWTHMWRRRRMLGMADRLSGHPNMNGPPLDLAFSNTSDSNSGSVDMLSNETVGERRTRLEGQVNEDNERDREDSRPQMSPVLSLSLKPSSEGVEIKAKSGYEMLPLSRKPSYGSPAKFRTPPAPPPNNSLFGHTPKRMRGGEIESRGFSSSAREAPEQTSGESQPPFHQPPQLHKFVPSSGWHPNGAQHAPQTGSSSTPHRSATAEGVPAWAAPRVSQQPPAQEHFSRGALVHSHGQEMQQRGHNVERRDSLPTPPEYGRTRHVGASSNAGNSAPPPEYHRSAFQGDARRGTEGGEGSWQNSHRPPYFPEPQFAGMVPSNMGAMAQLPPHFYMPPHVQGGGRESSKADYSSGGSGRDHSPPTVTPPREERSQSFGEAASGMFGMPPQMQNGMPPQIPNGMASNGIPNGMAPQLPNGMQLPSDLLMNPHLAMFNLPPGMMPPMPLPPGMPPGLAAGLMGQMQFSPFFQNMLNPHLIRPPVQRVPTPPPPPNAQPQSKPPQVRSARFSPPPPTTGGPVIGVSVGGPPAPMWPLLQAGVDRKMDQAERREAALSKFRQKRKDRCFAKKIRYASRKKLAEARPRIKGQFVRQKEGGAPGGGGDEEELEEEEEEEEEDVDEEEEDENKGAQLPDISGSLNGSNDSQSALNIESR</sequence>
<protein>
    <submittedName>
        <fullName evidence="11">Pseudo-response regulator 1</fullName>
    </submittedName>
</protein>
<dbReference type="Pfam" id="PF00072">
    <property type="entry name" value="Response_reg"/>
    <property type="match status" value="1"/>
</dbReference>
<keyword evidence="12" id="KW-1185">Reference proteome</keyword>
<comment type="caution">
    <text evidence="6">Lacks conserved residue(s) required for the propagation of feature annotation.</text>
</comment>
<dbReference type="PANTHER" id="PTHR43874">
    <property type="entry name" value="TWO-COMPONENT RESPONSE REGULATOR"/>
    <property type="match status" value="1"/>
</dbReference>
<evidence type="ECO:0000256" key="6">
    <source>
        <dbReference type="PROSITE-ProRule" id="PRU00169"/>
    </source>
</evidence>
<dbReference type="InterPro" id="IPR010402">
    <property type="entry name" value="CCT_domain"/>
</dbReference>
<feature type="region of interest" description="Disordered" evidence="8">
    <location>
        <begin position="156"/>
        <end position="222"/>
    </location>
</feature>
<dbReference type="Proteomes" id="UP000054558">
    <property type="component" value="Unassembled WGS sequence"/>
</dbReference>
<evidence type="ECO:0000259" key="9">
    <source>
        <dbReference type="PROSITE" id="PS50110"/>
    </source>
</evidence>
<dbReference type="OMA" id="HETLMPQ"/>
<dbReference type="OrthoDB" id="60033at2759"/>
<feature type="compositionally biased region" description="Acidic residues" evidence="8">
    <location>
        <begin position="728"/>
        <end position="751"/>
    </location>
</feature>
<feature type="compositionally biased region" description="Polar residues" evidence="8">
    <location>
        <begin position="163"/>
        <end position="181"/>
    </location>
</feature>
<feature type="domain" description="Response regulatory" evidence="9">
    <location>
        <begin position="18"/>
        <end position="136"/>
    </location>
</feature>
<dbReference type="GO" id="GO:0048511">
    <property type="term" value="P:rhythmic process"/>
    <property type="evidence" value="ECO:0007669"/>
    <property type="project" value="UniProtKB-KW"/>
</dbReference>
<feature type="region of interest" description="Disordered" evidence="8">
    <location>
        <begin position="457"/>
        <end position="511"/>
    </location>
</feature>
<feature type="region of interest" description="Disordered" evidence="8">
    <location>
        <begin position="606"/>
        <end position="652"/>
    </location>
</feature>
<comment type="similarity">
    <text evidence="2">Belongs to the ARR-like family.</text>
</comment>
<feature type="region of interest" description="Disordered" evidence="8">
    <location>
        <begin position="702"/>
        <end position="779"/>
    </location>
</feature>
<evidence type="ECO:0000256" key="7">
    <source>
        <dbReference type="PROSITE-ProRule" id="PRU00357"/>
    </source>
</evidence>
<dbReference type="EMBL" id="DF237008">
    <property type="protein sequence ID" value="GAQ80670.1"/>
    <property type="molecule type" value="Genomic_DNA"/>
</dbReference>
<dbReference type="AlphaFoldDB" id="A0A1Y1HPX0"/>
<evidence type="ECO:0000256" key="2">
    <source>
        <dbReference type="ARBA" id="ARBA00010330"/>
    </source>
</evidence>
<dbReference type="STRING" id="105231.A0A1Y1HPX0"/>
<feature type="region of interest" description="Disordered" evidence="8">
    <location>
        <begin position="235"/>
        <end position="441"/>
    </location>
</feature>
<dbReference type="InterPro" id="IPR011006">
    <property type="entry name" value="CheY-like_superfamily"/>
</dbReference>
<reference evidence="11 12" key="1">
    <citation type="journal article" date="2014" name="Nat. Commun.">
        <title>Klebsormidium flaccidum genome reveals primary factors for plant terrestrial adaptation.</title>
        <authorList>
            <person name="Hori K."/>
            <person name="Maruyama F."/>
            <person name="Fujisawa T."/>
            <person name="Togashi T."/>
            <person name="Yamamoto N."/>
            <person name="Seo M."/>
            <person name="Sato S."/>
            <person name="Yamada T."/>
            <person name="Mori H."/>
            <person name="Tajima N."/>
            <person name="Moriyama T."/>
            <person name="Ikeuchi M."/>
            <person name="Watanabe M."/>
            <person name="Wada H."/>
            <person name="Kobayashi K."/>
            <person name="Saito M."/>
            <person name="Masuda T."/>
            <person name="Sasaki-Sekimoto Y."/>
            <person name="Mashiguchi K."/>
            <person name="Awai K."/>
            <person name="Shimojima M."/>
            <person name="Masuda S."/>
            <person name="Iwai M."/>
            <person name="Nobusawa T."/>
            <person name="Narise T."/>
            <person name="Kondo S."/>
            <person name="Saito H."/>
            <person name="Sato R."/>
            <person name="Murakawa M."/>
            <person name="Ihara Y."/>
            <person name="Oshima-Yamada Y."/>
            <person name="Ohtaka K."/>
            <person name="Satoh M."/>
            <person name="Sonobe K."/>
            <person name="Ishii M."/>
            <person name="Ohtani R."/>
            <person name="Kanamori-Sato M."/>
            <person name="Honoki R."/>
            <person name="Miyazaki D."/>
            <person name="Mochizuki H."/>
            <person name="Umetsu J."/>
            <person name="Higashi K."/>
            <person name="Shibata D."/>
            <person name="Kamiya Y."/>
            <person name="Sato N."/>
            <person name="Nakamura Y."/>
            <person name="Tabata S."/>
            <person name="Ida S."/>
            <person name="Kurokawa K."/>
            <person name="Ohta H."/>
        </authorList>
    </citation>
    <scope>NUCLEOTIDE SEQUENCE [LARGE SCALE GENOMIC DNA]</scope>
    <source>
        <strain evidence="11 12">NIES-2285</strain>
    </source>
</reference>
<proteinExistence type="inferred from homology"/>
<dbReference type="InterPro" id="IPR001789">
    <property type="entry name" value="Sig_transdc_resp-reg_receiver"/>
</dbReference>
<keyword evidence="5 7" id="KW-0539">Nucleus</keyword>
<dbReference type="GO" id="GO:0000160">
    <property type="term" value="P:phosphorelay signal transduction system"/>
    <property type="evidence" value="ECO:0007669"/>
    <property type="project" value="UniProtKB-KW"/>
</dbReference>
<dbReference type="SMART" id="SM00448">
    <property type="entry name" value="REC"/>
    <property type="match status" value="1"/>
</dbReference>
<feature type="compositionally biased region" description="Low complexity" evidence="8">
    <location>
        <begin position="643"/>
        <end position="652"/>
    </location>
</feature>
<feature type="domain" description="CCT" evidence="10">
    <location>
        <begin position="676"/>
        <end position="718"/>
    </location>
</feature>
<feature type="compositionally biased region" description="Polar residues" evidence="8">
    <location>
        <begin position="277"/>
        <end position="293"/>
    </location>
</feature>
<feature type="compositionally biased region" description="Basic and acidic residues" evidence="8">
    <location>
        <begin position="196"/>
        <end position="205"/>
    </location>
</feature>
<keyword evidence="4" id="KW-0090">Biological rhythms</keyword>
<feature type="compositionally biased region" description="Low complexity" evidence="8">
    <location>
        <begin position="209"/>
        <end position="220"/>
    </location>
</feature>
<feature type="compositionally biased region" description="Polar residues" evidence="8">
    <location>
        <begin position="320"/>
        <end position="331"/>
    </location>
</feature>
<dbReference type="PANTHER" id="PTHR43874:SF1">
    <property type="entry name" value="TWO-COMPONENT RESPONSE REGULATOR-LIKE APRR1"/>
    <property type="match status" value="1"/>
</dbReference>
<gene>
    <name evidence="11" type="ORF">KFL_000590230</name>
</gene>
<evidence type="ECO:0000256" key="8">
    <source>
        <dbReference type="SAM" id="MobiDB-lite"/>
    </source>
</evidence>
<keyword evidence="3" id="KW-0902">Two-component regulatory system</keyword>
<evidence type="ECO:0000256" key="1">
    <source>
        <dbReference type="ARBA" id="ARBA00004123"/>
    </source>
</evidence>
<name>A0A1Y1HPX0_KLENI</name>
<dbReference type="PROSITE" id="PS50110">
    <property type="entry name" value="RESPONSE_REGULATORY"/>
    <property type="match status" value="1"/>
</dbReference>
<dbReference type="Pfam" id="PF06203">
    <property type="entry name" value="CCT"/>
    <property type="match status" value="1"/>
</dbReference>
<evidence type="ECO:0000256" key="5">
    <source>
        <dbReference type="ARBA" id="ARBA00023242"/>
    </source>
</evidence>
<feature type="compositionally biased region" description="Polar residues" evidence="8">
    <location>
        <begin position="762"/>
        <end position="779"/>
    </location>
</feature>
<dbReference type="GO" id="GO:0009736">
    <property type="term" value="P:cytokinin-activated signaling pathway"/>
    <property type="evidence" value="ECO:0007669"/>
    <property type="project" value="InterPro"/>
</dbReference>
<dbReference type="Gene3D" id="3.40.50.2300">
    <property type="match status" value="1"/>
</dbReference>
<evidence type="ECO:0000313" key="11">
    <source>
        <dbReference type="EMBL" id="GAQ80670.1"/>
    </source>
</evidence>
<dbReference type="GO" id="GO:0005634">
    <property type="term" value="C:nucleus"/>
    <property type="evidence" value="ECO:0007669"/>
    <property type="project" value="UniProtKB-SubCell"/>
</dbReference>
<evidence type="ECO:0000256" key="4">
    <source>
        <dbReference type="ARBA" id="ARBA00023108"/>
    </source>
</evidence>
<dbReference type="InterPro" id="IPR045279">
    <property type="entry name" value="ARR-like"/>
</dbReference>